<keyword evidence="7" id="KW-0539">Nucleus</keyword>
<name>A0ABR1KHP3_9PEZI</name>
<comment type="function">
    <text evidence="1">May play a role in mRNA splicing.</text>
</comment>
<evidence type="ECO:0000256" key="7">
    <source>
        <dbReference type="ARBA" id="ARBA00023242"/>
    </source>
</evidence>
<comment type="similarity">
    <text evidence="3">Belongs to the SNUT3 family.</text>
</comment>
<dbReference type="PANTHER" id="PTHR31077:SF1">
    <property type="entry name" value="U4_U6.U5 SMALL NUCLEAR RIBONUCLEOPROTEIN 27 KDA PROTEIN"/>
    <property type="match status" value="1"/>
</dbReference>
<feature type="region of interest" description="Disordered" evidence="8">
    <location>
        <begin position="1"/>
        <end position="174"/>
    </location>
</feature>
<protein>
    <recommendedName>
        <fullName evidence="9">U4/U6.U5 small nuclear ribonucleoprotein 27kDa protein domain-containing protein</fullName>
    </recommendedName>
</protein>
<evidence type="ECO:0000256" key="6">
    <source>
        <dbReference type="ARBA" id="ARBA00023187"/>
    </source>
</evidence>
<proteinExistence type="inferred from homology"/>
<evidence type="ECO:0000256" key="4">
    <source>
        <dbReference type="ARBA" id="ARBA00011825"/>
    </source>
</evidence>
<evidence type="ECO:0000256" key="1">
    <source>
        <dbReference type="ARBA" id="ARBA00003632"/>
    </source>
</evidence>
<reference evidence="10 11" key="1">
    <citation type="submission" date="2024-04" db="EMBL/GenBank/DDBJ databases">
        <title>Phyllosticta paracitricarpa is synonymous to the EU quarantine fungus P. citricarpa based on phylogenomic analyses.</title>
        <authorList>
            <consortium name="Lawrence Berkeley National Laboratory"/>
            <person name="Van Ingen-Buijs V.A."/>
            <person name="Van Westerhoven A.C."/>
            <person name="Haridas S."/>
            <person name="Skiadas P."/>
            <person name="Martin F."/>
            <person name="Groenewald J.Z."/>
            <person name="Crous P.W."/>
            <person name="Seidl M.F."/>
        </authorList>
    </citation>
    <scope>NUCLEOTIDE SEQUENCE [LARGE SCALE GENOMIC DNA]</scope>
    <source>
        <strain evidence="10 11">CBS 123371</strain>
    </source>
</reference>
<comment type="caution">
    <text evidence="10">The sequence shown here is derived from an EMBL/GenBank/DDBJ whole genome shotgun (WGS) entry which is preliminary data.</text>
</comment>
<evidence type="ECO:0000256" key="8">
    <source>
        <dbReference type="SAM" id="MobiDB-lite"/>
    </source>
</evidence>
<evidence type="ECO:0000256" key="2">
    <source>
        <dbReference type="ARBA" id="ARBA00004123"/>
    </source>
</evidence>
<feature type="compositionally biased region" description="Basic and acidic residues" evidence="8">
    <location>
        <begin position="20"/>
        <end position="42"/>
    </location>
</feature>
<gene>
    <name evidence="10" type="ORF">IWZ03DRAFT_382131</name>
</gene>
<feature type="compositionally biased region" description="Basic and acidic residues" evidence="8">
    <location>
        <begin position="49"/>
        <end position="68"/>
    </location>
</feature>
<dbReference type="Pfam" id="PF08648">
    <property type="entry name" value="SNRNP27"/>
    <property type="match status" value="1"/>
</dbReference>
<feature type="domain" description="U4/U6.U5 small nuclear ribonucleoprotein 27kDa protein" evidence="9">
    <location>
        <begin position="174"/>
        <end position="228"/>
    </location>
</feature>
<evidence type="ECO:0000313" key="11">
    <source>
        <dbReference type="Proteomes" id="UP001363622"/>
    </source>
</evidence>
<dbReference type="PANTHER" id="PTHR31077">
    <property type="entry name" value="U4/U6.U5 SMALL NUCLEAR RIBONUCLEOPROTEIN 27 KDA PROTEIN"/>
    <property type="match status" value="1"/>
</dbReference>
<evidence type="ECO:0000256" key="3">
    <source>
        <dbReference type="ARBA" id="ARBA00008218"/>
    </source>
</evidence>
<dbReference type="Proteomes" id="UP001363622">
    <property type="component" value="Unassembled WGS sequence"/>
</dbReference>
<dbReference type="InterPro" id="IPR013957">
    <property type="entry name" value="SNRNP27"/>
</dbReference>
<feature type="compositionally biased region" description="Polar residues" evidence="8">
    <location>
        <begin position="153"/>
        <end position="162"/>
    </location>
</feature>
<dbReference type="EMBL" id="JBBPHU010000008">
    <property type="protein sequence ID" value="KAK7514956.1"/>
    <property type="molecule type" value="Genomic_DNA"/>
</dbReference>
<evidence type="ECO:0000313" key="10">
    <source>
        <dbReference type="EMBL" id="KAK7514956.1"/>
    </source>
</evidence>
<accession>A0ABR1KHP3</accession>
<keyword evidence="11" id="KW-1185">Reference proteome</keyword>
<evidence type="ECO:0000259" key="9">
    <source>
        <dbReference type="Pfam" id="PF08648"/>
    </source>
</evidence>
<comment type="subunit">
    <text evidence="4">Part of a tri-snRNP complex.</text>
</comment>
<keyword evidence="5" id="KW-0507">mRNA processing</keyword>
<sequence length="230" mass="26243">MVDPGFRRSRRPDSASMWDNDDRSRPPPSRGPRDGGRKDGGRFRSRSRDRHDDRRVGDKRGDRSDSRDRRRRGIPDIFGSRLLLTGTDDRDRSRSPRPLDSRDRRRSPPRGPRGPAAERGGAGRPRKGAGSLPFAGGVTQPSARPWEKEYQPPQANGNTNGESMDVDREDVDPEEAEMHRVMGFSKFRSTHEQKVPGNEYNYAVKKEKVTKYRQYMNRTGGFNRPLSPSR</sequence>
<comment type="subcellular location">
    <subcellularLocation>
        <location evidence="2">Nucleus</location>
    </subcellularLocation>
</comment>
<organism evidence="10 11">
    <name type="scientific">Phyllosticta citriasiana</name>
    <dbReference type="NCBI Taxonomy" id="595635"/>
    <lineage>
        <taxon>Eukaryota</taxon>
        <taxon>Fungi</taxon>
        <taxon>Dikarya</taxon>
        <taxon>Ascomycota</taxon>
        <taxon>Pezizomycotina</taxon>
        <taxon>Dothideomycetes</taxon>
        <taxon>Dothideomycetes incertae sedis</taxon>
        <taxon>Botryosphaeriales</taxon>
        <taxon>Phyllostictaceae</taxon>
        <taxon>Phyllosticta</taxon>
    </lineage>
</organism>
<feature type="compositionally biased region" description="Basic and acidic residues" evidence="8">
    <location>
        <begin position="87"/>
        <end position="103"/>
    </location>
</feature>
<evidence type="ECO:0000256" key="5">
    <source>
        <dbReference type="ARBA" id="ARBA00022664"/>
    </source>
</evidence>
<keyword evidence="6" id="KW-0508">mRNA splicing</keyword>